<organism evidence="3">
    <name type="scientific">Homalodisca liturata</name>
    <dbReference type="NCBI Taxonomy" id="320908"/>
    <lineage>
        <taxon>Eukaryota</taxon>
        <taxon>Metazoa</taxon>
        <taxon>Ecdysozoa</taxon>
        <taxon>Arthropoda</taxon>
        <taxon>Hexapoda</taxon>
        <taxon>Insecta</taxon>
        <taxon>Pterygota</taxon>
        <taxon>Neoptera</taxon>
        <taxon>Paraneoptera</taxon>
        <taxon>Hemiptera</taxon>
        <taxon>Auchenorrhyncha</taxon>
        <taxon>Membracoidea</taxon>
        <taxon>Cicadellidae</taxon>
        <taxon>Cicadellinae</taxon>
        <taxon>Proconiini</taxon>
        <taxon>Homalodisca</taxon>
    </lineage>
</organism>
<reference evidence="3" key="1">
    <citation type="submission" date="2015-11" db="EMBL/GenBank/DDBJ databases">
        <title>De novo transcriptome assembly of four potential Pierce s Disease insect vectors from Arizona vineyards.</title>
        <authorList>
            <person name="Tassone E.E."/>
        </authorList>
    </citation>
    <scope>NUCLEOTIDE SEQUENCE</scope>
</reference>
<dbReference type="EMBL" id="GECU01026706">
    <property type="protein sequence ID" value="JAS81000.1"/>
    <property type="molecule type" value="Transcribed_RNA"/>
</dbReference>
<accession>A0A1B6I276</accession>
<dbReference type="EMBL" id="GECU01033586">
    <property type="protein sequence ID" value="JAS74120.1"/>
    <property type="molecule type" value="Transcribed_RNA"/>
</dbReference>
<sequence>MAQCDPCCKTSDCVKTARDYDGEYYALCCRCARAHPYYWRFSGKRRIAYEECEHNARPGGQSVFRCRLDPRHVVRYSNASRHEVRCPSRKSGNASTSPRPEP</sequence>
<dbReference type="AlphaFoldDB" id="A0A1B6I276"/>
<protein>
    <submittedName>
        <fullName evidence="3">Uncharacterized protein</fullName>
    </submittedName>
</protein>
<feature type="region of interest" description="Disordered" evidence="1">
    <location>
        <begin position="79"/>
        <end position="102"/>
    </location>
</feature>
<evidence type="ECO:0000256" key="1">
    <source>
        <dbReference type="SAM" id="MobiDB-lite"/>
    </source>
</evidence>
<proteinExistence type="predicted"/>
<name>A0A1B6I276_9HEMI</name>
<feature type="compositionally biased region" description="Polar residues" evidence="1">
    <location>
        <begin position="90"/>
        <end position="102"/>
    </location>
</feature>
<feature type="non-terminal residue" evidence="3">
    <location>
        <position position="102"/>
    </location>
</feature>
<gene>
    <name evidence="3" type="ORF">g.7087</name>
    <name evidence="2" type="ORF">g.7090</name>
</gene>
<evidence type="ECO:0000313" key="3">
    <source>
        <dbReference type="EMBL" id="JAS81000.1"/>
    </source>
</evidence>
<evidence type="ECO:0000313" key="2">
    <source>
        <dbReference type="EMBL" id="JAS74120.1"/>
    </source>
</evidence>